<dbReference type="Proteomes" id="UP000887565">
    <property type="component" value="Unplaced"/>
</dbReference>
<evidence type="ECO:0000256" key="1">
    <source>
        <dbReference type="SAM" id="Phobius"/>
    </source>
</evidence>
<protein>
    <submittedName>
        <fullName evidence="3">Uncharacterized protein</fullName>
    </submittedName>
</protein>
<reference evidence="3" key="1">
    <citation type="submission" date="2022-11" db="UniProtKB">
        <authorList>
            <consortium name="WormBaseParasite"/>
        </authorList>
    </citation>
    <scope>IDENTIFICATION</scope>
</reference>
<keyword evidence="2" id="KW-1185">Reference proteome</keyword>
<organism evidence="2 3">
    <name type="scientific">Romanomermis culicivorax</name>
    <name type="common">Nematode worm</name>
    <dbReference type="NCBI Taxonomy" id="13658"/>
    <lineage>
        <taxon>Eukaryota</taxon>
        <taxon>Metazoa</taxon>
        <taxon>Ecdysozoa</taxon>
        <taxon>Nematoda</taxon>
        <taxon>Enoplea</taxon>
        <taxon>Dorylaimia</taxon>
        <taxon>Mermithida</taxon>
        <taxon>Mermithoidea</taxon>
        <taxon>Mermithidae</taxon>
        <taxon>Romanomermis</taxon>
    </lineage>
</organism>
<keyword evidence="1" id="KW-0472">Membrane</keyword>
<keyword evidence="1" id="KW-1133">Transmembrane helix</keyword>
<feature type="transmembrane region" description="Helical" evidence="1">
    <location>
        <begin position="45"/>
        <end position="61"/>
    </location>
</feature>
<dbReference type="AlphaFoldDB" id="A0A915J0F3"/>
<evidence type="ECO:0000313" key="2">
    <source>
        <dbReference type="Proteomes" id="UP000887565"/>
    </source>
</evidence>
<proteinExistence type="predicted"/>
<dbReference type="WBParaSite" id="nRc.2.0.1.t19936-RA">
    <property type="protein sequence ID" value="nRc.2.0.1.t19936-RA"/>
    <property type="gene ID" value="nRc.2.0.1.g19936"/>
</dbReference>
<evidence type="ECO:0000313" key="3">
    <source>
        <dbReference type="WBParaSite" id="nRc.2.0.1.t19936-RA"/>
    </source>
</evidence>
<accession>A0A915J0F3</accession>
<name>A0A915J0F3_ROMCU</name>
<sequence>MIVISKLRLWYFFCGASYLHVVRSSSSTDRYTKVGIFPITMHRRVKFFCLLCVVCVFVYFYDFPPCFNQIFVPIDYSDHIDPIFHRNDSYSFKNRLVDLNRRLQRAHRYAKSGVVISVLNEAHAIANSMLKDFFDYESSVGHMPLLPNVAENLHYANCSAKPLDQYLTILINAISDTKIKHLSRVLEGILINYANLSVTIAVPKNLSQVATHKLADSIKKKSFVDLLVIEPADNQKYWDSAQIWKLLIENAKTKYVFVARGLIHFDDRISLERLTRMVSLCTYFELSQLRKDMIL</sequence>
<keyword evidence="1" id="KW-0812">Transmembrane</keyword>